<dbReference type="InterPro" id="IPR051331">
    <property type="entry name" value="Chorismate_mutase-related"/>
</dbReference>
<dbReference type="InterPro" id="IPR002701">
    <property type="entry name" value="CM_II_prokaryot"/>
</dbReference>
<evidence type="ECO:0000256" key="2">
    <source>
        <dbReference type="SAM" id="Coils"/>
    </source>
</evidence>
<accession>A0A087E7G3</accession>
<evidence type="ECO:0000259" key="3">
    <source>
        <dbReference type="PROSITE" id="PS51168"/>
    </source>
</evidence>
<feature type="domain" description="Chorismate mutase" evidence="3">
    <location>
        <begin position="5"/>
        <end position="95"/>
    </location>
</feature>
<gene>
    <name evidence="4" type="ORF">BISU_0189</name>
</gene>
<dbReference type="GO" id="GO:0046417">
    <property type="term" value="P:chorismate metabolic process"/>
    <property type="evidence" value="ECO:0007669"/>
    <property type="project" value="InterPro"/>
</dbReference>
<name>A0A087E7G3_9BIFI</name>
<dbReference type="STRING" id="77635.BISU_0189"/>
<dbReference type="EMBL" id="JGZR01000006">
    <property type="protein sequence ID" value="KFJ03714.1"/>
    <property type="molecule type" value="Genomic_DNA"/>
</dbReference>
<dbReference type="Proteomes" id="UP000029055">
    <property type="component" value="Unassembled WGS sequence"/>
</dbReference>
<dbReference type="SMART" id="SM00830">
    <property type="entry name" value="CM_2"/>
    <property type="match status" value="1"/>
</dbReference>
<dbReference type="AlphaFoldDB" id="A0A087E7G3"/>
<sequence>MKAVNDSANDIEQVRANIDGVNEQIVRLLAERQQWVAAAGRLKRDENAVHAPDRVEQEIRKVRRLATDFAASPDVVEATFRAMIAAFTDFEMDVHRGAK</sequence>
<dbReference type="PANTHER" id="PTHR38041:SF1">
    <property type="entry name" value="CHORISMATE MUTASE"/>
    <property type="match status" value="1"/>
</dbReference>
<keyword evidence="2" id="KW-0175">Coiled coil</keyword>
<proteinExistence type="predicted"/>
<dbReference type="PROSITE" id="PS51168">
    <property type="entry name" value="CHORISMATE_MUT_2"/>
    <property type="match status" value="1"/>
</dbReference>
<dbReference type="InterPro" id="IPR036263">
    <property type="entry name" value="Chorismate_II_sf"/>
</dbReference>
<protein>
    <submittedName>
        <fullName evidence="4">Chorismate mutase</fullName>
    </submittedName>
</protein>
<reference evidence="4 5" key="1">
    <citation type="submission" date="2014-03" db="EMBL/GenBank/DDBJ databases">
        <title>Genomics of Bifidobacteria.</title>
        <authorList>
            <person name="Ventura M."/>
            <person name="Milani C."/>
            <person name="Lugli G.A."/>
        </authorList>
    </citation>
    <scope>NUCLEOTIDE SEQUENCE [LARGE SCALE GENOMIC DNA]</scope>
    <source>
        <strain evidence="4 5">LMG 11597</strain>
    </source>
</reference>
<keyword evidence="1" id="KW-0413">Isomerase</keyword>
<dbReference type="SUPFAM" id="SSF48600">
    <property type="entry name" value="Chorismate mutase II"/>
    <property type="match status" value="1"/>
</dbReference>
<dbReference type="Gene3D" id="1.20.59.10">
    <property type="entry name" value="Chorismate mutase"/>
    <property type="match status" value="1"/>
</dbReference>
<dbReference type="eggNOG" id="COG1605">
    <property type="taxonomic scope" value="Bacteria"/>
</dbReference>
<dbReference type="InterPro" id="IPR036979">
    <property type="entry name" value="CM_dom_sf"/>
</dbReference>
<dbReference type="PANTHER" id="PTHR38041">
    <property type="entry name" value="CHORISMATE MUTASE"/>
    <property type="match status" value="1"/>
</dbReference>
<evidence type="ECO:0000313" key="5">
    <source>
        <dbReference type="Proteomes" id="UP000029055"/>
    </source>
</evidence>
<evidence type="ECO:0000313" key="4">
    <source>
        <dbReference type="EMBL" id="KFJ03714.1"/>
    </source>
</evidence>
<evidence type="ECO:0000256" key="1">
    <source>
        <dbReference type="ARBA" id="ARBA00023235"/>
    </source>
</evidence>
<dbReference type="GO" id="GO:0004106">
    <property type="term" value="F:chorismate mutase activity"/>
    <property type="evidence" value="ECO:0007669"/>
    <property type="project" value="InterPro"/>
</dbReference>
<organism evidence="4 5">
    <name type="scientific">Bifidobacterium subtile</name>
    <dbReference type="NCBI Taxonomy" id="77635"/>
    <lineage>
        <taxon>Bacteria</taxon>
        <taxon>Bacillati</taxon>
        <taxon>Actinomycetota</taxon>
        <taxon>Actinomycetes</taxon>
        <taxon>Bifidobacteriales</taxon>
        <taxon>Bifidobacteriaceae</taxon>
        <taxon>Bifidobacterium</taxon>
    </lineage>
</organism>
<dbReference type="OrthoDB" id="3233357at2"/>
<dbReference type="GO" id="GO:0009697">
    <property type="term" value="P:salicylic acid biosynthetic process"/>
    <property type="evidence" value="ECO:0007669"/>
    <property type="project" value="TreeGrafter"/>
</dbReference>
<comment type="caution">
    <text evidence="4">The sequence shown here is derived from an EMBL/GenBank/DDBJ whole genome shotgun (WGS) entry which is preliminary data.</text>
</comment>
<dbReference type="Pfam" id="PF01817">
    <property type="entry name" value="CM_2"/>
    <property type="match status" value="1"/>
</dbReference>
<feature type="coiled-coil region" evidence="2">
    <location>
        <begin position="4"/>
        <end position="31"/>
    </location>
</feature>
<keyword evidence="5" id="KW-1185">Reference proteome</keyword>